<reference evidence="6 7" key="1">
    <citation type="submission" date="2021-06" db="EMBL/GenBank/DDBJ databases">
        <authorList>
            <person name="Palmer J.M."/>
        </authorList>
    </citation>
    <scope>NUCLEOTIDE SEQUENCE [LARGE SCALE GENOMIC DNA]</scope>
    <source>
        <strain evidence="7">if_2019</strain>
        <tissue evidence="6">Muscle</tissue>
    </source>
</reference>
<evidence type="ECO:0000256" key="2">
    <source>
        <dbReference type="ARBA" id="ARBA00022771"/>
    </source>
</evidence>
<keyword evidence="7" id="KW-1185">Reference proteome</keyword>
<proteinExistence type="predicted"/>
<keyword evidence="1" id="KW-0479">Metal-binding</keyword>
<evidence type="ECO:0000313" key="6">
    <source>
        <dbReference type="EMBL" id="MEQ2248546.1"/>
    </source>
</evidence>
<keyword evidence="2 4" id="KW-0863">Zinc-finger</keyword>
<dbReference type="EMBL" id="JAHRIQ010083148">
    <property type="protein sequence ID" value="MEQ2248546.1"/>
    <property type="molecule type" value="Genomic_DNA"/>
</dbReference>
<protein>
    <recommendedName>
        <fullName evidence="5">BED-type domain-containing protein</fullName>
    </recommendedName>
</protein>
<name>A0ABV0UUX1_9TELE</name>
<comment type="caution">
    <text evidence="6">The sequence shown here is derived from an EMBL/GenBank/DDBJ whole genome shotgun (WGS) entry which is preliminary data.</text>
</comment>
<dbReference type="SUPFAM" id="SSF57667">
    <property type="entry name" value="beta-beta-alpha zinc fingers"/>
    <property type="match status" value="1"/>
</dbReference>
<feature type="domain" description="BED-type" evidence="5">
    <location>
        <begin position="24"/>
        <end position="74"/>
    </location>
</feature>
<evidence type="ECO:0000313" key="7">
    <source>
        <dbReference type="Proteomes" id="UP001482620"/>
    </source>
</evidence>
<evidence type="ECO:0000256" key="1">
    <source>
        <dbReference type="ARBA" id="ARBA00022723"/>
    </source>
</evidence>
<evidence type="ECO:0000256" key="4">
    <source>
        <dbReference type="PROSITE-ProRule" id="PRU00027"/>
    </source>
</evidence>
<evidence type="ECO:0000259" key="5">
    <source>
        <dbReference type="PROSITE" id="PS50808"/>
    </source>
</evidence>
<organism evidence="6 7">
    <name type="scientific">Ilyodon furcidens</name>
    <name type="common">goldbreast splitfin</name>
    <dbReference type="NCBI Taxonomy" id="33524"/>
    <lineage>
        <taxon>Eukaryota</taxon>
        <taxon>Metazoa</taxon>
        <taxon>Chordata</taxon>
        <taxon>Craniata</taxon>
        <taxon>Vertebrata</taxon>
        <taxon>Euteleostomi</taxon>
        <taxon>Actinopterygii</taxon>
        <taxon>Neopterygii</taxon>
        <taxon>Teleostei</taxon>
        <taxon>Neoteleostei</taxon>
        <taxon>Acanthomorphata</taxon>
        <taxon>Ovalentaria</taxon>
        <taxon>Atherinomorphae</taxon>
        <taxon>Cyprinodontiformes</taxon>
        <taxon>Goodeidae</taxon>
        <taxon>Ilyodon</taxon>
    </lineage>
</organism>
<dbReference type="PROSITE" id="PS50808">
    <property type="entry name" value="ZF_BED"/>
    <property type="match status" value="1"/>
</dbReference>
<dbReference type="Proteomes" id="UP001482620">
    <property type="component" value="Unassembled WGS sequence"/>
</dbReference>
<dbReference type="Pfam" id="PF02892">
    <property type="entry name" value="zf-BED"/>
    <property type="match status" value="1"/>
</dbReference>
<keyword evidence="3" id="KW-0862">Zinc</keyword>
<dbReference type="InterPro" id="IPR036236">
    <property type="entry name" value="Znf_C2H2_sf"/>
</dbReference>
<evidence type="ECO:0000256" key="3">
    <source>
        <dbReference type="ARBA" id="ARBA00022833"/>
    </source>
</evidence>
<accession>A0ABV0UUX1</accession>
<dbReference type="InterPro" id="IPR003656">
    <property type="entry name" value="Znf_BED"/>
</dbReference>
<sequence>MSSAIMMSSAAGTVNKASMAEGSGKLWKVWLHFSKCDADYARCNICDTKCTASGRNTSYLRKHLVKHKTFLKAEEWTIFVSLRSTATTLAFGTVSTPASYRLVICSNMGEEMFETTEMLQCKLLDAVLIYSIKFI</sequence>
<gene>
    <name evidence="6" type="ORF">ILYODFUR_020098</name>
</gene>